<dbReference type="GeneID" id="97548234"/>
<gene>
    <name evidence="7" type="ORF">DK846_17275</name>
</gene>
<feature type="transmembrane region" description="Helical" evidence="5">
    <location>
        <begin position="65"/>
        <end position="85"/>
    </location>
</feature>
<keyword evidence="3 5" id="KW-1133">Transmembrane helix</keyword>
<evidence type="ECO:0000256" key="3">
    <source>
        <dbReference type="ARBA" id="ARBA00022989"/>
    </source>
</evidence>
<evidence type="ECO:0000256" key="1">
    <source>
        <dbReference type="ARBA" id="ARBA00004141"/>
    </source>
</evidence>
<feature type="domain" description="ABC transmembrane type-1" evidence="6">
    <location>
        <begin position="26"/>
        <end position="222"/>
    </location>
</feature>
<proteinExistence type="inferred from homology"/>
<comment type="similarity">
    <text evidence="5">Belongs to the binding-protein-dependent transport system permease family.</text>
</comment>
<dbReference type="Proteomes" id="UP000245657">
    <property type="component" value="Unassembled WGS sequence"/>
</dbReference>
<keyword evidence="5" id="KW-0813">Transport</keyword>
<keyword evidence="2 5" id="KW-0812">Transmembrane</keyword>
<evidence type="ECO:0000259" key="6">
    <source>
        <dbReference type="PROSITE" id="PS50928"/>
    </source>
</evidence>
<dbReference type="PANTHER" id="PTHR43632">
    <property type="entry name" value="PERMEASE COMPONENT OF TUNGSTATE ABC TRANSPORTER"/>
    <property type="match status" value="1"/>
</dbReference>
<evidence type="ECO:0000256" key="4">
    <source>
        <dbReference type="ARBA" id="ARBA00023136"/>
    </source>
</evidence>
<dbReference type="CDD" id="cd06261">
    <property type="entry name" value="TM_PBP2"/>
    <property type="match status" value="1"/>
</dbReference>
<keyword evidence="8" id="KW-1185">Reference proteome</keyword>
<feature type="transmembrane region" description="Helical" evidence="5">
    <location>
        <begin position="32"/>
        <end position="53"/>
    </location>
</feature>
<dbReference type="InterPro" id="IPR000515">
    <property type="entry name" value="MetI-like"/>
</dbReference>
<dbReference type="Gene3D" id="1.10.3720.10">
    <property type="entry name" value="MetI-like"/>
    <property type="match status" value="1"/>
</dbReference>
<protein>
    <submittedName>
        <fullName evidence="7">ABC transporter permease</fullName>
    </submittedName>
</protein>
<feature type="transmembrane region" description="Helical" evidence="5">
    <location>
        <begin position="154"/>
        <end position="181"/>
    </location>
</feature>
<dbReference type="NCBIfam" id="NF038017">
    <property type="entry name" value="ABC_perm1"/>
    <property type="match status" value="1"/>
</dbReference>
<dbReference type="Pfam" id="PF00528">
    <property type="entry name" value="BPD_transp_1"/>
    <property type="match status" value="1"/>
</dbReference>
<keyword evidence="4 5" id="KW-0472">Membrane</keyword>
<reference evidence="7 8" key="1">
    <citation type="submission" date="2018-05" db="EMBL/GenBank/DDBJ databases">
        <title>Draft genome of Methanospirillum lacunae Ki8-1.</title>
        <authorList>
            <person name="Dueholm M.S."/>
            <person name="Nielsen P.H."/>
            <person name="Bakmann L.F."/>
            <person name="Otzen D.E."/>
        </authorList>
    </citation>
    <scope>NUCLEOTIDE SEQUENCE [LARGE SCALE GENOMIC DNA]</scope>
    <source>
        <strain evidence="7 8">Ki8-1</strain>
    </source>
</reference>
<dbReference type="RefSeq" id="WP_109970254.1">
    <property type="nucleotide sequence ID" value="NZ_CP176093.1"/>
</dbReference>
<dbReference type="InterPro" id="IPR049783">
    <property type="entry name" value="ABC_perm_TupB-like"/>
</dbReference>
<dbReference type="InterPro" id="IPR035906">
    <property type="entry name" value="MetI-like_sf"/>
</dbReference>
<dbReference type="OrthoDB" id="94632at2157"/>
<comment type="caution">
    <text evidence="7">The sequence shown here is derived from an EMBL/GenBank/DDBJ whole genome shotgun (WGS) entry which is preliminary data.</text>
</comment>
<evidence type="ECO:0000313" key="7">
    <source>
        <dbReference type="EMBL" id="PWR69662.1"/>
    </source>
</evidence>
<evidence type="ECO:0000313" key="8">
    <source>
        <dbReference type="Proteomes" id="UP000245657"/>
    </source>
</evidence>
<dbReference type="PANTHER" id="PTHR43632:SF1">
    <property type="entry name" value="PERMEASE COMPONENT OF TUNGSTATE ABC TRANSPORTER"/>
    <property type="match status" value="1"/>
</dbReference>
<name>A0A2V2MNI3_9EURY</name>
<sequence length="228" mass="24531">MEDLLSAINTAISLIITWNPDVIEITSRTLEITFTSVVLSTIIALPLGTLINFNSFRGKKTLISLIQTLYSLPTVIVGLVCYMLLSRTGPLGFLGFLFTPNGMIFGQTILIIPIMTGMTISALQGINPIITDTIRSLGASKFQFLTSHIREARFAIMAAVVIGFSRAISEVGAAIMIGGNIKGHTRVLTTAISLQTSMGNFTLSLALGIILLGIALIINLLMGYLQQR</sequence>
<accession>A0A2V2MNI3</accession>
<dbReference type="GO" id="GO:0055085">
    <property type="term" value="P:transmembrane transport"/>
    <property type="evidence" value="ECO:0007669"/>
    <property type="project" value="InterPro"/>
</dbReference>
<evidence type="ECO:0000256" key="2">
    <source>
        <dbReference type="ARBA" id="ARBA00022692"/>
    </source>
</evidence>
<dbReference type="AlphaFoldDB" id="A0A2V2MNI3"/>
<evidence type="ECO:0000256" key="5">
    <source>
        <dbReference type="RuleBase" id="RU363032"/>
    </source>
</evidence>
<comment type="subcellular location">
    <subcellularLocation>
        <location evidence="5">Cell membrane</location>
        <topology evidence="5">Multi-pass membrane protein</topology>
    </subcellularLocation>
    <subcellularLocation>
        <location evidence="1">Membrane</location>
        <topology evidence="1">Multi-pass membrane protein</topology>
    </subcellularLocation>
</comment>
<dbReference type="PROSITE" id="PS50928">
    <property type="entry name" value="ABC_TM1"/>
    <property type="match status" value="1"/>
</dbReference>
<organism evidence="7 8">
    <name type="scientific">Methanospirillum lacunae</name>
    <dbReference type="NCBI Taxonomy" id="668570"/>
    <lineage>
        <taxon>Archaea</taxon>
        <taxon>Methanobacteriati</taxon>
        <taxon>Methanobacteriota</taxon>
        <taxon>Stenosarchaea group</taxon>
        <taxon>Methanomicrobia</taxon>
        <taxon>Methanomicrobiales</taxon>
        <taxon>Methanospirillaceae</taxon>
        <taxon>Methanospirillum</taxon>
    </lineage>
</organism>
<feature type="transmembrane region" description="Helical" evidence="5">
    <location>
        <begin position="201"/>
        <end position="225"/>
    </location>
</feature>
<dbReference type="GO" id="GO:0005886">
    <property type="term" value="C:plasma membrane"/>
    <property type="evidence" value="ECO:0007669"/>
    <property type="project" value="UniProtKB-SubCell"/>
</dbReference>
<dbReference type="EMBL" id="QGMY01000021">
    <property type="protein sequence ID" value="PWR69662.1"/>
    <property type="molecule type" value="Genomic_DNA"/>
</dbReference>
<dbReference type="SUPFAM" id="SSF161098">
    <property type="entry name" value="MetI-like"/>
    <property type="match status" value="1"/>
</dbReference>